<dbReference type="PANTHER" id="PTHR42760">
    <property type="entry name" value="SHORT-CHAIN DEHYDROGENASES/REDUCTASES FAMILY MEMBER"/>
    <property type="match status" value="1"/>
</dbReference>
<dbReference type="InterPro" id="IPR020904">
    <property type="entry name" value="Sc_DH/Rdtase_CS"/>
</dbReference>
<dbReference type="InterPro" id="IPR036291">
    <property type="entry name" value="NAD(P)-bd_dom_sf"/>
</dbReference>
<sequence length="265" mass="27783">MTARLEGKIIAISGAASGIGLATAKRIASEGAIVAIGDLNTERAAQAADEITASGGTARAYSVDIGVEEQIQAFIDSVASDFGGLDGLFNNAADLRPSMQSQDTDAVTIPNDIWWNTLTVNLTGYMWSIRYAVPHLLARGGGSIVNTVSDAVYLGEPVRLAYAVSKAGIEALSKNTASRWGKQGIRSNCVAPGVTLTPGGMDLMPVEMREWMLSLMPAARLGTPDDQAAVAAMLLSDDSAWMTGQTIRVNGGNQLGTPQTDPRTR</sequence>
<dbReference type="Proteomes" id="UP001500929">
    <property type="component" value="Unassembled WGS sequence"/>
</dbReference>
<dbReference type="PANTHER" id="PTHR42760:SF115">
    <property type="entry name" value="3-OXOACYL-[ACYL-CARRIER-PROTEIN] REDUCTASE FABG"/>
    <property type="match status" value="1"/>
</dbReference>
<accession>A0ABN3E1I7</accession>
<dbReference type="EMBL" id="BAAAQY010000012">
    <property type="protein sequence ID" value="GAA2246540.1"/>
    <property type="molecule type" value="Genomic_DNA"/>
</dbReference>
<evidence type="ECO:0000256" key="1">
    <source>
        <dbReference type="ARBA" id="ARBA00006484"/>
    </source>
</evidence>
<dbReference type="SUPFAM" id="SSF51735">
    <property type="entry name" value="NAD(P)-binding Rossmann-fold domains"/>
    <property type="match status" value="1"/>
</dbReference>
<gene>
    <name evidence="3" type="ORF">GCM10009851_35000</name>
</gene>
<dbReference type="Pfam" id="PF13561">
    <property type="entry name" value="adh_short_C2"/>
    <property type="match status" value="1"/>
</dbReference>
<dbReference type="RefSeq" id="WP_259480829.1">
    <property type="nucleotide sequence ID" value="NZ_BAAAQY010000012.1"/>
</dbReference>
<comment type="caution">
    <text evidence="3">The sequence shown here is derived from an EMBL/GenBank/DDBJ whole genome shotgun (WGS) entry which is preliminary data.</text>
</comment>
<dbReference type="InterPro" id="IPR002347">
    <property type="entry name" value="SDR_fam"/>
</dbReference>
<name>A0ABN3E1I7_9MICO</name>
<proteinExistence type="inferred from homology"/>
<dbReference type="PRINTS" id="PR00081">
    <property type="entry name" value="GDHRDH"/>
</dbReference>
<comment type="similarity">
    <text evidence="1">Belongs to the short-chain dehydrogenases/reductases (SDR) family.</text>
</comment>
<organism evidence="3 4">
    <name type="scientific">Herbiconiux moechotypicola</name>
    <dbReference type="NCBI Taxonomy" id="637393"/>
    <lineage>
        <taxon>Bacteria</taxon>
        <taxon>Bacillati</taxon>
        <taxon>Actinomycetota</taxon>
        <taxon>Actinomycetes</taxon>
        <taxon>Micrococcales</taxon>
        <taxon>Microbacteriaceae</taxon>
        <taxon>Herbiconiux</taxon>
    </lineage>
</organism>
<evidence type="ECO:0000313" key="3">
    <source>
        <dbReference type="EMBL" id="GAA2246540.1"/>
    </source>
</evidence>
<reference evidence="3 4" key="1">
    <citation type="journal article" date="2019" name="Int. J. Syst. Evol. Microbiol.">
        <title>The Global Catalogue of Microorganisms (GCM) 10K type strain sequencing project: providing services to taxonomists for standard genome sequencing and annotation.</title>
        <authorList>
            <consortium name="The Broad Institute Genomics Platform"/>
            <consortium name="The Broad Institute Genome Sequencing Center for Infectious Disease"/>
            <person name="Wu L."/>
            <person name="Ma J."/>
        </authorList>
    </citation>
    <scope>NUCLEOTIDE SEQUENCE [LARGE SCALE GENOMIC DNA]</scope>
    <source>
        <strain evidence="3 4">JCM 16117</strain>
    </source>
</reference>
<dbReference type="PROSITE" id="PS00061">
    <property type="entry name" value="ADH_SHORT"/>
    <property type="match status" value="1"/>
</dbReference>
<protein>
    <submittedName>
        <fullName evidence="3">Glucose 1-dehydrogenase</fullName>
    </submittedName>
</protein>
<evidence type="ECO:0000313" key="4">
    <source>
        <dbReference type="Proteomes" id="UP001500929"/>
    </source>
</evidence>
<evidence type="ECO:0000256" key="2">
    <source>
        <dbReference type="ARBA" id="ARBA00023002"/>
    </source>
</evidence>
<dbReference type="CDD" id="cd05233">
    <property type="entry name" value="SDR_c"/>
    <property type="match status" value="1"/>
</dbReference>
<dbReference type="Gene3D" id="3.40.50.720">
    <property type="entry name" value="NAD(P)-binding Rossmann-like Domain"/>
    <property type="match status" value="1"/>
</dbReference>
<keyword evidence="2" id="KW-0560">Oxidoreductase</keyword>
<keyword evidence="4" id="KW-1185">Reference proteome</keyword>